<comment type="similarity">
    <text evidence="1">Belongs to the sulfatase family.</text>
</comment>
<proteinExistence type="inferred from homology"/>
<organism evidence="4">
    <name type="scientific">marine sediment metagenome</name>
    <dbReference type="NCBI Taxonomy" id="412755"/>
    <lineage>
        <taxon>unclassified sequences</taxon>
        <taxon>metagenomes</taxon>
        <taxon>ecological metagenomes</taxon>
    </lineage>
</organism>
<sequence>RLRKELQHMGIADNTMIWFCSDNGPASLSEIGGPDWWFRRSRGVTGGLRGRKGSLFEGGVAVPALLEWPGHAKAGSVVEAPGSTLDYYPTIQEVLGFKMPDERPIDGVNLMPLIAGEMTERPKAIPFCSPLAPRRTAHRSTSLALVDNNFKFMTNLSENGEEDILFDLVKDPAETTNIIGDHPEVAAQMKASIREWFESCRMSHSGADYPTPFTPVNKFPVITAEGMRWIR</sequence>
<dbReference type="InterPro" id="IPR032506">
    <property type="entry name" value="SGSH_C"/>
</dbReference>
<evidence type="ECO:0000256" key="2">
    <source>
        <dbReference type="ARBA" id="ARBA00022801"/>
    </source>
</evidence>
<dbReference type="InterPro" id="IPR017850">
    <property type="entry name" value="Alkaline_phosphatase_core_sf"/>
</dbReference>
<dbReference type="EMBL" id="BARW01027357">
    <property type="protein sequence ID" value="GAJ15062.1"/>
    <property type="molecule type" value="Genomic_DNA"/>
</dbReference>
<comment type="caution">
    <text evidence="4">The sequence shown here is derived from an EMBL/GenBank/DDBJ whole genome shotgun (WGS) entry which is preliminary data.</text>
</comment>
<dbReference type="PANTHER" id="PTHR42693:SF53">
    <property type="entry name" value="ENDO-4-O-SULFATASE"/>
    <property type="match status" value="1"/>
</dbReference>
<dbReference type="SUPFAM" id="SSF53649">
    <property type="entry name" value="Alkaline phosphatase-like"/>
    <property type="match status" value="1"/>
</dbReference>
<dbReference type="Gene3D" id="3.30.1120.10">
    <property type="match status" value="1"/>
</dbReference>
<dbReference type="Pfam" id="PF16347">
    <property type="entry name" value="SGSH_C"/>
    <property type="match status" value="1"/>
</dbReference>
<dbReference type="Gene3D" id="3.40.720.10">
    <property type="entry name" value="Alkaline Phosphatase, subunit A"/>
    <property type="match status" value="1"/>
</dbReference>
<protein>
    <recommendedName>
        <fullName evidence="3">N-sulphoglucosamine sulphohydrolase C-terminal domain-containing protein</fullName>
    </recommendedName>
</protein>
<feature type="domain" description="N-sulphoglucosamine sulphohydrolase C-terminal" evidence="3">
    <location>
        <begin position="55"/>
        <end position="194"/>
    </location>
</feature>
<name>X1VCN0_9ZZZZ</name>
<gene>
    <name evidence="4" type="ORF">S12H4_44403</name>
</gene>
<keyword evidence="2" id="KW-0378">Hydrolase</keyword>
<dbReference type="PANTHER" id="PTHR42693">
    <property type="entry name" value="ARYLSULFATASE FAMILY MEMBER"/>
    <property type="match status" value="1"/>
</dbReference>
<dbReference type="InterPro" id="IPR050738">
    <property type="entry name" value="Sulfatase"/>
</dbReference>
<dbReference type="AlphaFoldDB" id="X1VCN0"/>
<evidence type="ECO:0000259" key="3">
    <source>
        <dbReference type="Pfam" id="PF16347"/>
    </source>
</evidence>
<feature type="non-terminal residue" evidence="4">
    <location>
        <position position="1"/>
    </location>
</feature>
<accession>X1VCN0</accession>
<evidence type="ECO:0000256" key="1">
    <source>
        <dbReference type="ARBA" id="ARBA00008779"/>
    </source>
</evidence>
<reference evidence="4" key="1">
    <citation type="journal article" date="2014" name="Front. Microbiol.">
        <title>High frequency of phylogenetically diverse reductive dehalogenase-homologous genes in deep subseafloor sedimentary metagenomes.</title>
        <authorList>
            <person name="Kawai M."/>
            <person name="Futagami T."/>
            <person name="Toyoda A."/>
            <person name="Takaki Y."/>
            <person name="Nishi S."/>
            <person name="Hori S."/>
            <person name="Arai W."/>
            <person name="Tsubouchi T."/>
            <person name="Morono Y."/>
            <person name="Uchiyama I."/>
            <person name="Ito T."/>
            <person name="Fujiyama A."/>
            <person name="Inagaki F."/>
            <person name="Takami H."/>
        </authorList>
    </citation>
    <scope>NUCLEOTIDE SEQUENCE</scope>
    <source>
        <strain evidence="4">Expedition CK06-06</strain>
    </source>
</reference>
<dbReference type="GO" id="GO:0004065">
    <property type="term" value="F:arylsulfatase activity"/>
    <property type="evidence" value="ECO:0007669"/>
    <property type="project" value="TreeGrafter"/>
</dbReference>
<evidence type="ECO:0000313" key="4">
    <source>
        <dbReference type="EMBL" id="GAJ15062.1"/>
    </source>
</evidence>